<dbReference type="InterPro" id="IPR036940">
    <property type="entry name" value="PI3/4_kinase_cat_sf"/>
</dbReference>
<dbReference type="SMART" id="SM00146">
    <property type="entry name" value="PI3Kc"/>
    <property type="match status" value="1"/>
</dbReference>
<dbReference type="CDD" id="cd05166">
    <property type="entry name" value="PI3Kc_II"/>
    <property type="match status" value="1"/>
</dbReference>
<reference evidence="16 17" key="1">
    <citation type="journal article" date="2017" name="Gigascience">
        <title>Genome sequence of the small brown planthopper, Laodelphax striatellus.</title>
        <authorList>
            <person name="Zhu J."/>
            <person name="Jiang F."/>
            <person name="Wang X."/>
            <person name="Yang P."/>
            <person name="Bao Y."/>
            <person name="Zhao W."/>
            <person name="Wang W."/>
            <person name="Lu H."/>
            <person name="Wang Q."/>
            <person name="Cui N."/>
            <person name="Li J."/>
            <person name="Chen X."/>
            <person name="Luo L."/>
            <person name="Yu J."/>
            <person name="Kang L."/>
            <person name="Cui F."/>
        </authorList>
    </citation>
    <scope>NUCLEOTIDE SEQUENCE [LARGE SCALE GENOMIC DNA]</scope>
    <source>
        <strain evidence="16">Lst14</strain>
    </source>
</reference>
<dbReference type="SMART" id="SM00142">
    <property type="entry name" value="PI3K_C2"/>
    <property type="match status" value="1"/>
</dbReference>
<comment type="catalytic activity">
    <reaction evidence="7">
        <text>a 1,2-diacyl-sn-glycero-3-phospho-(1D-myo-inositol 4-phosphate) + ATP = a 1,2-diacyl-sn-glycero-3-phospho-(1D-myo-inositol-3,4-bisphosphate) + ADP + H(+)</text>
        <dbReference type="Rhea" id="RHEA:18373"/>
        <dbReference type="ChEBI" id="CHEBI:15378"/>
        <dbReference type="ChEBI" id="CHEBI:30616"/>
        <dbReference type="ChEBI" id="CHEBI:57658"/>
        <dbReference type="ChEBI" id="CHEBI:58178"/>
        <dbReference type="ChEBI" id="CHEBI:456216"/>
        <dbReference type="EC" id="2.7.1.154"/>
    </reaction>
    <physiologicalReaction direction="left-to-right" evidence="7">
        <dbReference type="Rhea" id="RHEA:18374"/>
    </physiologicalReaction>
</comment>
<sequence length="1817" mass="201824">MSNAGQNVDYDKQFEEDLEKARALSLETLALEKFRMEKRMAELRLLQAKVQEGMQLKTTNKLSKANSVSSGAVKRSSSIETSVEPRSRPRPGSFNAGGPLVPKLRPPPTAVRRNSVTTNAPSASGAPGAPSSDLISFHSPTGPKASSDLNDLELSISDESVISESQGSAFLSRLNSTTTITSDYHCLSSSAGSVRDIGFDLKALGFDSSSSSSSSLSRSNSVTNQMSAIMLPPSPHLSSSPIGFNLPADMFAHAPHKVPLYAPPQPTTTAFNAHPPGFKFTKVVGDQSRSSLSSQGAGSAFNGTPMLQDTCSSAASGLDVLKVVEKRDNSNLIDLTLFDNGDPTPPRGGERGVRVSLLEAFDPLLISAAAGGSCSKVARSEEDAIAEAPCKDEDSIYDPYDPFEYMYSPPSIAGSQAGSASDPIYAAVVKATPTTPPPLPPRNASTPCRPAERPTRTIRQSKVYENALTVKRRTTLQDADLIAFHKMVKKLREEFVYSDQYTNTGLVVSPTLESSYHEGTSIKLVVKCPGRDIPVTFTCDVSTTVEHVIMHVVCELASSDEQSHFVLKVAGLSEYLTSHTSLADYDYVHQCIKLEQDVELVLVHVERLQRPLARTAQDDKQDKLLSIEDLLPKEPVQPISYDTLTILLETLEGEMEKLEKAERDGVSSLKSLGVVQAVKAVCSLLGNVETLELTHALDLLISATSQNQEDDWVRPEVMTDEGDYSVVRLGSGPEMIRIHCDRIRDAVQALIETYCNAFRVDFQLKDSLSTVTGTKLSSEVLDSILVHVGCLHRLDANWTQQEFLVAGQLYHGTRPVGHPVLSKIAAPAPVRYNRRSADDRLPFDCWLNFEGVNVCVIPRECRLVLVIYGRTEAPATEGSEGGTPKVTQVELGWAAIQFFNHDGVMTQGSFLLSVWPPGADKRTGPAPVPGTHPRGDIHPVLGIELPDYGGRIIFPPINRDMDLASGFNDHDFDSLDHNTQQQLNDIVAQDTFSWPQVEDREVLWEKRHYLLGKPQALPKVFLAAHSWDYACLADLYSLLHSWTPLDPVSALQLLLPCFPDCEVRRVAVSWVRELSSDELCDYLPQLVQALKHETYETSSLAQFLLERALTSPRVAHHLYWLLTQALPGECPQNTGSASTVSPVDDQLIGACYHRRLQLILRALLSISGEALRQRFMSQQILVKELYDVAESVKATKESLRMKTLASALEELHDSLQAAPTCLPLSPSLEVTGIQVRHCSYFASNTLPLKINFVSVDGGVIPAIFKVGDDLQQDMLTLQMIRIMDKLWLKEGLDLKMVTFSCVPTGNKRGMIEMVTEAETLRKIQVELGLTGSFKDRPIAEWLAKHNPSALEYERAVANFTASCAGYSVATYILGICDRHNDNIMLKMSGHLFHIDFGKFLGDAQMFGNFKRDRTPFVLTSDMAYVINGGDKPSVRFHHFVDLCCQAFNIVRKHGNLILNLFGLMASSGIPGVTVDAVRYVQRALMLDVSNPEAAATFARFIQSSLKSWFTQFNFFLHNLAQLRFSGETAGEGELLSFVPRTYSMQQEGRLKSVEVYGCQKRYAPEKYYVYILRVERANQPDPSYLFRNFKEFVEFQQKLCILFPLAKCHSLQSTSLHVGRSNIKQVAEKRRHDIKHFLSELFNMADEICHSDLVYTFFHPLLRDQQESNIHEAKLRERKKERQIAGDTWRVTGQLKLSLHYQRGTLMVMVHHVRDLACITGGQEPSPYVKVYLMPDPGKATKRKTKVVRRCCHPSFMEMLEYRMPLEVVQHRTLQATVWNHDTLQENEFLGGISLSLSSLNLSQETVNWYTLGNVHR</sequence>
<dbReference type="Gene3D" id="3.30.1520.10">
    <property type="entry name" value="Phox-like domain"/>
    <property type="match status" value="1"/>
</dbReference>
<dbReference type="Gene3D" id="3.10.20.90">
    <property type="entry name" value="Phosphatidylinositol 3-kinase Catalytic Subunit, Chain A, domain 1"/>
    <property type="match status" value="1"/>
</dbReference>
<feature type="domain" description="PI3K-RBD" evidence="14">
    <location>
        <begin position="519"/>
        <end position="604"/>
    </location>
</feature>
<dbReference type="InterPro" id="IPR011009">
    <property type="entry name" value="Kinase-like_dom_sf"/>
</dbReference>
<feature type="region of interest" description="Disordered" evidence="9">
    <location>
        <begin position="433"/>
        <end position="455"/>
    </location>
</feature>
<dbReference type="Proteomes" id="UP000291343">
    <property type="component" value="Unassembled WGS sequence"/>
</dbReference>
<dbReference type="Pfam" id="PF00787">
    <property type="entry name" value="PX"/>
    <property type="match status" value="1"/>
</dbReference>
<dbReference type="Pfam" id="PF00794">
    <property type="entry name" value="PI3K_rbd"/>
    <property type="match status" value="1"/>
</dbReference>
<dbReference type="InterPro" id="IPR000341">
    <property type="entry name" value="PI3K_Ras-bd_dom"/>
</dbReference>
<evidence type="ECO:0000256" key="6">
    <source>
        <dbReference type="ARBA" id="ARBA00023985"/>
    </source>
</evidence>
<dbReference type="InterPro" id="IPR001683">
    <property type="entry name" value="PX_dom"/>
</dbReference>
<comment type="catalytic activity">
    <reaction evidence="6">
        <text>a 1,2-diacyl-sn-glycero-3-phospho-(1D-myo-inositol) + ATP = a 1,2-diacyl-sn-glycero-3-phospho-(1D-myo-inositol-3-phosphate) + ADP + H(+)</text>
        <dbReference type="Rhea" id="RHEA:12709"/>
        <dbReference type="ChEBI" id="CHEBI:15378"/>
        <dbReference type="ChEBI" id="CHEBI:30616"/>
        <dbReference type="ChEBI" id="CHEBI:57880"/>
        <dbReference type="ChEBI" id="CHEBI:58088"/>
        <dbReference type="ChEBI" id="CHEBI:456216"/>
        <dbReference type="EC" id="2.7.1.137"/>
    </reaction>
    <physiologicalReaction direction="left-to-right" evidence="6">
        <dbReference type="Rhea" id="RHEA:12710"/>
    </physiologicalReaction>
</comment>
<keyword evidence="4" id="KW-0067">ATP-binding</keyword>
<dbReference type="InterPro" id="IPR018936">
    <property type="entry name" value="PI3/4_kinase_CS"/>
</dbReference>
<evidence type="ECO:0000313" key="17">
    <source>
        <dbReference type="Proteomes" id="UP000291343"/>
    </source>
</evidence>
<dbReference type="PROSITE" id="PS00916">
    <property type="entry name" value="PI3_4_KINASE_2"/>
    <property type="match status" value="1"/>
</dbReference>
<dbReference type="InterPro" id="IPR042236">
    <property type="entry name" value="PI3K_accessory_sf"/>
</dbReference>
<feature type="domain" description="PX" evidence="11">
    <location>
        <begin position="1548"/>
        <end position="1665"/>
    </location>
</feature>
<dbReference type="SUPFAM" id="SSF56112">
    <property type="entry name" value="Protein kinase-like (PK-like)"/>
    <property type="match status" value="1"/>
</dbReference>
<dbReference type="PROSITE" id="PS50195">
    <property type="entry name" value="PX"/>
    <property type="match status" value="1"/>
</dbReference>
<dbReference type="GO" id="GO:0005737">
    <property type="term" value="C:cytoplasm"/>
    <property type="evidence" value="ECO:0007669"/>
    <property type="project" value="TreeGrafter"/>
</dbReference>
<dbReference type="SMART" id="SM00145">
    <property type="entry name" value="PI3Ka"/>
    <property type="match status" value="1"/>
</dbReference>
<dbReference type="GO" id="GO:0048015">
    <property type="term" value="P:phosphatidylinositol-mediated signaling"/>
    <property type="evidence" value="ECO:0007669"/>
    <property type="project" value="TreeGrafter"/>
</dbReference>
<dbReference type="InterPro" id="IPR000403">
    <property type="entry name" value="PI3/4_kinase_cat_dom"/>
</dbReference>
<evidence type="ECO:0000256" key="3">
    <source>
        <dbReference type="ARBA" id="ARBA00022777"/>
    </source>
</evidence>
<dbReference type="FunFam" id="3.30.1520.10:FF:000006">
    <property type="entry name" value="Phosphatidylinositol 4-phosphate 3-kinase C2 domain-containing subunit alpha"/>
    <property type="match status" value="1"/>
</dbReference>
<dbReference type="Gene3D" id="2.60.40.150">
    <property type="entry name" value="C2 domain"/>
    <property type="match status" value="2"/>
</dbReference>
<evidence type="ECO:0000259" key="15">
    <source>
        <dbReference type="PROSITE" id="PS51547"/>
    </source>
</evidence>
<evidence type="ECO:0000256" key="8">
    <source>
        <dbReference type="PROSITE-ProRule" id="PRU00880"/>
    </source>
</evidence>
<evidence type="ECO:0000256" key="1">
    <source>
        <dbReference type="ARBA" id="ARBA00022679"/>
    </source>
</evidence>
<evidence type="ECO:0000259" key="12">
    <source>
        <dbReference type="PROSITE" id="PS50290"/>
    </source>
</evidence>
<dbReference type="FunCoup" id="A0A482X0J3">
    <property type="interactions" value="1033"/>
</dbReference>
<dbReference type="FunFam" id="2.60.40.150:FF:000205">
    <property type="entry name" value="Uncharacterized protein, isoform A"/>
    <property type="match status" value="1"/>
</dbReference>
<dbReference type="GO" id="GO:0016303">
    <property type="term" value="F:1-phosphatidylinositol-3-kinase activity"/>
    <property type="evidence" value="ECO:0007669"/>
    <property type="project" value="UniProtKB-EC"/>
</dbReference>
<dbReference type="InterPro" id="IPR001263">
    <property type="entry name" value="PI3K_accessory_dom"/>
</dbReference>
<dbReference type="SMART" id="SM00239">
    <property type="entry name" value="C2"/>
    <property type="match status" value="1"/>
</dbReference>
<evidence type="ECO:0000259" key="10">
    <source>
        <dbReference type="PROSITE" id="PS50004"/>
    </source>
</evidence>
<dbReference type="CDD" id="cd04012">
    <property type="entry name" value="C2A_PI3K_class_II"/>
    <property type="match status" value="1"/>
</dbReference>
<evidence type="ECO:0000256" key="9">
    <source>
        <dbReference type="SAM" id="MobiDB-lite"/>
    </source>
</evidence>
<dbReference type="PROSITE" id="PS51546">
    <property type="entry name" value="PI3K_RBD"/>
    <property type="match status" value="1"/>
</dbReference>
<feature type="compositionally biased region" description="Low complexity" evidence="9">
    <location>
        <begin position="120"/>
        <end position="132"/>
    </location>
</feature>
<keyword evidence="17" id="KW-1185">Reference proteome</keyword>
<dbReference type="PROSITE" id="PS51545">
    <property type="entry name" value="PIK_HELICAL"/>
    <property type="match status" value="1"/>
</dbReference>
<protein>
    <submittedName>
        <fullName evidence="16">Uncharacterized protein</fullName>
    </submittedName>
</protein>
<keyword evidence="3" id="KW-0418">Kinase</keyword>
<dbReference type="SUPFAM" id="SSF49562">
    <property type="entry name" value="C2 domain (Calcium/lipid-binding domain, CaLB)"/>
    <property type="match status" value="2"/>
</dbReference>
<dbReference type="SUPFAM" id="SSF54236">
    <property type="entry name" value="Ubiquitin-like"/>
    <property type="match status" value="1"/>
</dbReference>
<dbReference type="PANTHER" id="PTHR10048:SF14">
    <property type="entry name" value="LD28067P"/>
    <property type="match status" value="1"/>
</dbReference>
<dbReference type="GO" id="GO:0005942">
    <property type="term" value="C:phosphatidylinositol 3-kinase complex"/>
    <property type="evidence" value="ECO:0007669"/>
    <property type="project" value="TreeGrafter"/>
</dbReference>
<dbReference type="InterPro" id="IPR016024">
    <property type="entry name" value="ARM-type_fold"/>
</dbReference>
<dbReference type="SMART" id="SM00144">
    <property type="entry name" value="PI3K_rbd"/>
    <property type="match status" value="1"/>
</dbReference>
<dbReference type="GO" id="GO:0005886">
    <property type="term" value="C:plasma membrane"/>
    <property type="evidence" value="ECO:0007669"/>
    <property type="project" value="TreeGrafter"/>
</dbReference>
<organism evidence="16 17">
    <name type="scientific">Laodelphax striatellus</name>
    <name type="common">Small brown planthopper</name>
    <name type="synonym">Delphax striatella</name>
    <dbReference type="NCBI Taxonomy" id="195883"/>
    <lineage>
        <taxon>Eukaryota</taxon>
        <taxon>Metazoa</taxon>
        <taxon>Ecdysozoa</taxon>
        <taxon>Arthropoda</taxon>
        <taxon>Hexapoda</taxon>
        <taxon>Insecta</taxon>
        <taxon>Pterygota</taxon>
        <taxon>Neoptera</taxon>
        <taxon>Paraneoptera</taxon>
        <taxon>Hemiptera</taxon>
        <taxon>Auchenorrhyncha</taxon>
        <taxon>Fulgoroidea</taxon>
        <taxon>Delphacidae</taxon>
        <taxon>Criomorphinae</taxon>
        <taxon>Laodelphax</taxon>
    </lineage>
</organism>
<evidence type="ECO:0000259" key="13">
    <source>
        <dbReference type="PROSITE" id="PS51545"/>
    </source>
</evidence>
<dbReference type="GO" id="GO:0043491">
    <property type="term" value="P:phosphatidylinositol 3-kinase/protein kinase B signal transduction"/>
    <property type="evidence" value="ECO:0007669"/>
    <property type="project" value="TreeGrafter"/>
</dbReference>
<dbReference type="InterPro" id="IPR036871">
    <property type="entry name" value="PX_dom_sf"/>
</dbReference>
<dbReference type="GO" id="GO:0035005">
    <property type="term" value="F:1-phosphatidylinositol-4-phosphate 3-kinase activity"/>
    <property type="evidence" value="ECO:0007669"/>
    <property type="project" value="UniProtKB-EC"/>
</dbReference>
<keyword evidence="1" id="KW-0808">Transferase</keyword>
<comment type="caution">
    <text evidence="16">The sequence shown here is derived from an EMBL/GenBank/DDBJ whole genome shotgun (WGS) entry which is preliminary data.</text>
</comment>
<dbReference type="FunFam" id="1.10.1070.11:FF:000003">
    <property type="entry name" value="Phosphatidylinositol 4-phosphate 3-kinase C2 domain-containing subunit beta"/>
    <property type="match status" value="1"/>
</dbReference>
<evidence type="ECO:0000256" key="5">
    <source>
        <dbReference type="ARBA" id="ARBA00023098"/>
    </source>
</evidence>
<evidence type="ECO:0000313" key="16">
    <source>
        <dbReference type="EMBL" id="RZF38830.1"/>
    </source>
</evidence>
<feature type="compositionally biased region" description="Low complexity" evidence="9">
    <location>
        <begin position="67"/>
        <end position="78"/>
    </location>
</feature>
<proteinExistence type="inferred from homology"/>
<dbReference type="Pfam" id="PF00613">
    <property type="entry name" value="PI3Ka"/>
    <property type="match status" value="1"/>
</dbReference>
<feature type="domain" description="C2 PI3K-type" evidence="15">
    <location>
        <begin position="780"/>
        <end position="946"/>
    </location>
</feature>
<dbReference type="EMBL" id="QKKF02021603">
    <property type="protein sequence ID" value="RZF38830.1"/>
    <property type="molecule type" value="Genomic_DNA"/>
</dbReference>
<dbReference type="PROSITE" id="PS50290">
    <property type="entry name" value="PI3_4_KINASE_3"/>
    <property type="match status" value="1"/>
</dbReference>
<dbReference type="SMART" id="SM00312">
    <property type="entry name" value="PX"/>
    <property type="match status" value="1"/>
</dbReference>
<dbReference type="InterPro" id="IPR002420">
    <property type="entry name" value="PI3K-type_C2_dom"/>
</dbReference>
<dbReference type="GO" id="GO:0035091">
    <property type="term" value="F:phosphatidylinositol binding"/>
    <property type="evidence" value="ECO:0007669"/>
    <property type="project" value="InterPro"/>
</dbReference>
<name>A0A482X0J3_LAOST</name>
<feature type="region of interest" description="Disordered" evidence="9">
    <location>
        <begin position="61"/>
        <end position="149"/>
    </location>
</feature>
<dbReference type="PROSITE" id="PS50004">
    <property type="entry name" value="C2"/>
    <property type="match status" value="1"/>
</dbReference>
<feature type="domain" description="PI3K/PI4K catalytic" evidence="12">
    <location>
        <begin position="1234"/>
        <end position="1509"/>
    </location>
</feature>
<dbReference type="PANTHER" id="PTHR10048">
    <property type="entry name" value="PHOSPHATIDYLINOSITOL KINASE"/>
    <property type="match status" value="1"/>
</dbReference>
<evidence type="ECO:0000259" key="14">
    <source>
        <dbReference type="PROSITE" id="PS51546"/>
    </source>
</evidence>
<keyword evidence="5" id="KW-0443">Lipid metabolism</keyword>
<dbReference type="FunFam" id="3.30.1010.10:FF:000001">
    <property type="entry name" value="Phosphatidylinositol 4-phosphate 3-kinase C2 domain-containing subunit beta"/>
    <property type="match status" value="1"/>
</dbReference>
<dbReference type="InterPro" id="IPR000008">
    <property type="entry name" value="C2_dom"/>
</dbReference>
<dbReference type="PROSITE" id="PS51547">
    <property type="entry name" value="C2_PI3K"/>
    <property type="match status" value="1"/>
</dbReference>
<dbReference type="GO" id="GO:0005524">
    <property type="term" value="F:ATP binding"/>
    <property type="evidence" value="ECO:0007669"/>
    <property type="project" value="UniProtKB-KW"/>
</dbReference>
<evidence type="ECO:0000256" key="2">
    <source>
        <dbReference type="ARBA" id="ARBA00022741"/>
    </source>
</evidence>
<dbReference type="Pfam" id="PF00454">
    <property type="entry name" value="PI3_PI4_kinase"/>
    <property type="match status" value="1"/>
</dbReference>
<evidence type="ECO:0000259" key="11">
    <source>
        <dbReference type="PROSITE" id="PS50195"/>
    </source>
</evidence>
<dbReference type="STRING" id="195883.A0A482X0J3"/>
<dbReference type="CDD" id="cd08381">
    <property type="entry name" value="C2B_PI3K_class_II"/>
    <property type="match status" value="1"/>
</dbReference>
<dbReference type="InParanoid" id="A0A482X0J3"/>
<feature type="domain" description="C2" evidence="10">
    <location>
        <begin position="1691"/>
        <end position="1810"/>
    </location>
</feature>
<accession>A0A482X0J3</accession>
<dbReference type="InterPro" id="IPR035892">
    <property type="entry name" value="C2_domain_sf"/>
</dbReference>
<dbReference type="Pfam" id="PF00168">
    <property type="entry name" value="C2"/>
    <property type="match status" value="1"/>
</dbReference>
<dbReference type="SUPFAM" id="SSF48371">
    <property type="entry name" value="ARM repeat"/>
    <property type="match status" value="1"/>
</dbReference>
<comment type="similarity">
    <text evidence="8">Belongs to the PI3/PI4-kinase family.</text>
</comment>
<evidence type="ECO:0000256" key="4">
    <source>
        <dbReference type="ARBA" id="ARBA00022840"/>
    </source>
</evidence>
<dbReference type="OrthoDB" id="67688at2759"/>
<dbReference type="Gene3D" id="1.25.40.70">
    <property type="entry name" value="Phosphatidylinositol 3-kinase, accessory domain (PIK)"/>
    <property type="match status" value="1"/>
</dbReference>
<dbReference type="Pfam" id="PF00792">
    <property type="entry name" value="PI3K_C2"/>
    <property type="match status" value="1"/>
</dbReference>
<dbReference type="Gene3D" id="3.30.1010.10">
    <property type="entry name" value="Phosphatidylinositol 3-kinase Catalytic Subunit, Chain A, domain 4"/>
    <property type="match status" value="1"/>
</dbReference>
<feature type="domain" description="PIK helical" evidence="13">
    <location>
        <begin position="969"/>
        <end position="1150"/>
    </location>
</feature>
<gene>
    <name evidence="16" type="ORF">LSTR_LSTR000533</name>
</gene>
<dbReference type="FunFam" id="1.25.40.70:FF:000014">
    <property type="entry name" value="Phosphatidylinositol-4-phosphate 3-kinase C2 domain-containing subunit beta"/>
    <property type="match status" value="1"/>
</dbReference>
<evidence type="ECO:0000256" key="7">
    <source>
        <dbReference type="ARBA" id="ARBA00029297"/>
    </source>
</evidence>
<dbReference type="SMR" id="A0A482X0J3"/>
<dbReference type="GO" id="GO:0016477">
    <property type="term" value="P:cell migration"/>
    <property type="evidence" value="ECO:0007669"/>
    <property type="project" value="TreeGrafter"/>
</dbReference>
<dbReference type="Gene3D" id="1.10.1070.11">
    <property type="entry name" value="Phosphatidylinositol 3-/4-kinase, catalytic domain"/>
    <property type="match status" value="1"/>
</dbReference>
<dbReference type="SUPFAM" id="SSF64268">
    <property type="entry name" value="PX domain"/>
    <property type="match status" value="1"/>
</dbReference>
<dbReference type="InterPro" id="IPR029071">
    <property type="entry name" value="Ubiquitin-like_domsf"/>
</dbReference>
<dbReference type="InterPro" id="IPR015433">
    <property type="entry name" value="PI3/4_kinase"/>
</dbReference>
<keyword evidence="2" id="KW-0547">Nucleotide-binding</keyword>